<dbReference type="Proteomes" id="UP000035100">
    <property type="component" value="Unassembled WGS sequence"/>
</dbReference>
<proteinExistence type="predicted"/>
<evidence type="ECO:0000313" key="2">
    <source>
        <dbReference type="Proteomes" id="UP000035100"/>
    </source>
</evidence>
<comment type="caution">
    <text evidence="1">The sequence shown here is derived from an EMBL/GenBank/DDBJ whole genome shotgun (WGS) entry which is preliminary data.</text>
</comment>
<gene>
    <name evidence="1" type="ORF">Wenmar_00143</name>
</gene>
<dbReference type="EMBL" id="AONG01000002">
    <property type="protein sequence ID" value="KIQ71365.1"/>
    <property type="molecule type" value="Genomic_DNA"/>
</dbReference>
<sequence length="283" mass="32320">MMAAPSAPFEGFRPDDLDPRITVHEGLQAIEIDLRGLDIRTAAAAGAFYDRVEARIAETGEPLWFFLIHSGDYRVDPSAWFAFTRRGRDVQEAHSMGTVRVDGTDIARRQIARDEARGVRDPNVFVERGQALERLRRLPSRRRERVVHEPSFEREAIRRRVQLEPETGIAHIDLSGLSLEHSRDVNDVFGWLEEILRPTGRRWWFLIDYTGTRIQSPAWVQYSLRGKDMNARYSLGSVRFAPGSETETDIRLRAASGGFRPNIRNTREEALARIAELKAEAGR</sequence>
<dbReference type="OrthoDB" id="7820300at2"/>
<keyword evidence="2" id="KW-1185">Reference proteome</keyword>
<dbReference type="eggNOG" id="ENOG5032XQG">
    <property type="taxonomic scope" value="Bacteria"/>
</dbReference>
<evidence type="ECO:0000313" key="1">
    <source>
        <dbReference type="EMBL" id="KIQ71365.1"/>
    </source>
</evidence>
<protein>
    <submittedName>
        <fullName evidence="1">Uncharacterized protein</fullName>
    </submittedName>
</protein>
<accession>A0A0D0NT38</accession>
<dbReference type="AlphaFoldDB" id="A0A0D0NT38"/>
<name>A0A0D0NT38_9RHOB</name>
<dbReference type="RefSeq" id="WP_018303440.1">
    <property type="nucleotide sequence ID" value="NZ_KB902298.1"/>
</dbReference>
<reference evidence="1 2" key="1">
    <citation type="submission" date="2013-01" db="EMBL/GenBank/DDBJ databases">
        <authorList>
            <person name="Fiebig A."/>
            <person name="Goeker M."/>
            <person name="Klenk H.-P.P."/>
        </authorList>
    </citation>
    <scope>NUCLEOTIDE SEQUENCE [LARGE SCALE GENOMIC DNA]</scope>
    <source>
        <strain evidence="1 2">DSM 24838</strain>
    </source>
</reference>
<organism evidence="1 2">
    <name type="scientific">Wenxinia marina DSM 24838</name>
    <dbReference type="NCBI Taxonomy" id="1123501"/>
    <lineage>
        <taxon>Bacteria</taxon>
        <taxon>Pseudomonadati</taxon>
        <taxon>Pseudomonadota</taxon>
        <taxon>Alphaproteobacteria</taxon>
        <taxon>Rhodobacterales</taxon>
        <taxon>Roseobacteraceae</taxon>
        <taxon>Wenxinia</taxon>
    </lineage>
</organism>